<evidence type="ECO:0000256" key="23">
    <source>
        <dbReference type="ARBA" id="ARBA00051799"/>
    </source>
</evidence>
<sequence length="351" mass="37964">MESIIYPTADLSLEPNSSLWLNVTALNSTALYSPLSPIVDKFVSIFLIIALSLTMVSMGCTMELSKIKQNILKPKGVAIAMVAQYGVMPLTAFGLSKVLQLSDMAALSVLICGCCPGGALSNVQALLIEGDMNLSIVMTSFSTVAALGMMPLLLYLYCQGFDSIHKFVPFVDIILSLILILVPCAIGIIINHFRPKYSNIFRKVGVATLLTAVVVVATVVTIDIGGSMLELLAPSLLAICAIMPFIGYAFGFIIASIFRLNPSQRRTVSMETGCQNTQLASTILKVAFPPTTIGPLFMFPMIYALSQLTEALVLVVFFKCYKRITKKQKGNCQEQSVDEKLQEPMMASSTA</sequence>
<evidence type="ECO:0000256" key="15">
    <source>
        <dbReference type="ARBA" id="ARBA00034231"/>
    </source>
</evidence>
<feature type="transmembrane region" description="Helical" evidence="32">
    <location>
        <begin position="76"/>
        <end position="95"/>
    </location>
</feature>
<evidence type="ECO:0000256" key="18">
    <source>
        <dbReference type="ARBA" id="ARBA00047743"/>
    </source>
</evidence>
<keyword evidence="4" id="KW-1003">Cell membrane</keyword>
<dbReference type="Proteomes" id="UP000694680">
    <property type="component" value="Chromosome 24"/>
</dbReference>
<dbReference type="InterPro" id="IPR002657">
    <property type="entry name" value="BilAc:Na_symport/Acr3"/>
</dbReference>
<evidence type="ECO:0000313" key="34">
    <source>
        <dbReference type="Proteomes" id="UP000694680"/>
    </source>
</evidence>
<keyword evidence="7 32" id="KW-1133">Transmembrane helix</keyword>
<evidence type="ECO:0000256" key="17">
    <source>
        <dbReference type="ARBA" id="ARBA00047596"/>
    </source>
</evidence>
<dbReference type="InterPro" id="IPR038770">
    <property type="entry name" value="Na+/solute_symporter_sf"/>
</dbReference>
<evidence type="ECO:0000256" key="31">
    <source>
        <dbReference type="ARBA" id="ARBA00082917"/>
    </source>
</evidence>
<comment type="catalytic activity">
    <reaction evidence="14">
        <text>glycocholate(out) + 2 Na(+)(out) = glycocholate(in) + 2 Na(+)(in)</text>
        <dbReference type="Rhea" id="RHEA:71935"/>
        <dbReference type="ChEBI" id="CHEBI:29101"/>
        <dbReference type="ChEBI" id="CHEBI:29746"/>
    </reaction>
</comment>
<name>A0A8C5I1X3_GOUWI</name>
<comment type="catalytic activity">
    <reaction evidence="21">
        <text>taurochenodeoxycholate(out) + 2 Na(+)(out) = taurochenodeoxycholate(in) + 2 Na(+)(in)</text>
        <dbReference type="Rhea" id="RHEA:71923"/>
        <dbReference type="ChEBI" id="CHEBI:9407"/>
        <dbReference type="ChEBI" id="CHEBI:29101"/>
    </reaction>
</comment>
<comment type="similarity">
    <text evidence="2">Belongs to the bile acid:sodium symporter (BASS) (TC 2.A.28) family.</text>
</comment>
<dbReference type="OrthoDB" id="203097at2759"/>
<evidence type="ECO:0000256" key="32">
    <source>
        <dbReference type="SAM" id="Phobius"/>
    </source>
</evidence>
<feature type="transmembrane region" description="Helical" evidence="32">
    <location>
        <begin position="170"/>
        <end position="193"/>
    </location>
</feature>
<comment type="function">
    <text evidence="26">As a major transporter of conjugated bile salts from plasma into the hepatocyte, it plays a key role in the enterohepatic circulation of bile salts necessary for the solubilization and absorption of dietary fat and fat-soluble vitamins. It is strictly dependent on the extracellular presence of sodium. It exhibits broad substrate specificity and transports various bile acids, such as taurocholate, cholate, as well as non-bile acid organic compounds, such as estrone sulfate. Works collaboratively with the ileal transporter (NTCP2), the organic solute transporter (OST), and the bile salt export pump (BSEP), to ensure efficacious biological recycling of bile acids during enterohepatic circulation.</text>
</comment>
<evidence type="ECO:0000256" key="28">
    <source>
        <dbReference type="ARBA" id="ARBA00075177"/>
    </source>
</evidence>
<keyword evidence="12" id="KW-0325">Glycoprotein</keyword>
<keyword evidence="10" id="KW-0406">Ion transport</keyword>
<evidence type="ECO:0000256" key="25">
    <source>
        <dbReference type="ARBA" id="ARBA00052405"/>
    </source>
</evidence>
<feature type="transmembrane region" description="Helical" evidence="32">
    <location>
        <begin position="136"/>
        <end position="158"/>
    </location>
</feature>
<evidence type="ECO:0000256" key="11">
    <source>
        <dbReference type="ARBA" id="ARBA00023136"/>
    </source>
</evidence>
<evidence type="ECO:0000256" key="10">
    <source>
        <dbReference type="ARBA" id="ARBA00023065"/>
    </source>
</evidence>
<comment type="subcellular location">
    <subcellularLocation>
        <location evidence="1">Cell membrane</location>
        <topology evidence="1">Multi-pass membrane protein</topology>
    </subcellularLocation>
</comment>
<comment type="catalytic activity">
    <reaction evidence="24">
        <text>taurohyodeoxycholate(out) + 2 Na(+)(out) = taurohyodeoxycholate(in) + 2 Na(+)(in)</text>
        <dbReference type="Rhea" id="RHEA:72167"/>
        <dbReference type="ChEBI" id="CHEBI:29101"/>
        <dbReference type="ChEBI" id="CHEBI:191407"/>
    </reaction>
</comment>
<dbReference type="PANTHER" id="PTHR10361">
    <property type="entry name" value="SODIUM-BILE ACID COTRANSPORTER"/>
    <property type="match status" value="1"/>
</dbReference>
<evidence type="ECO:0000256" key="19">
    <source>
        <dbReference type="ARBA" id="ARBA00048013"/>
    </source>
</evidence>
<evidence type="ECO:0000256" key="1">
    <source>
        <dbReference type="ARBA" id="ARBA00004651"/>
    </source>
</evidence>
<dbReference type="FunFam" id="1.20.1530.20:FF:000016">
    <property type="entry name" value="Solute carrier family 10 member 1"/>
    <property type="match status" value="1"/>
</dbReference>
<dbReference type="RefSeq" id="XP_028295550.1">
    <property type="nucleotide sequence ID" value="XM_028439749.1"/>
</dbReference>
<dbReference type="GeneID" id="114457721"/>
<reference evidence="33" key="2">
    <citation type="submission" date="2025-08" db="UniProtKB">
        <authorList>
            <consortium name="Ensembl"/>
        </authorList>
    </citation>
    <scope>IDENTIFICATION</scope>
</reference>
<evidence type="ECO:0000256" key="20">
    <source>
        <dbReference type="ARBA" id="ARBA00048327"/>
    </source>
</evidence>
<keyword evidence="34" id="KW-1185">Reference proteome</keyword>
<feature type="transmembrane region" description="Helical" evidence="32">
    <location>
        <begin position="42"/>
        <end position="64"/>
    </location>
</feature>
<reference evidence="33" key="1">
    <citation type="submission" date="2020-06" db="EMBL/GenBank/DDBJ databases">
        <authorList>
            <consortium name="Wellcome Sanger Institute Data Sharing"/>
        </authorList>
    </citation>
    <scope>NUCLEOTIDE SEQUENCE [LARGE SCALE GENOMIC DNA]</scope>
</reference>
<evidence type="ECO:0000256" key="22">
    <source>
        <dbReference type="ARBA" id="ARBA00049276"/>
    </source>
</evidence>
<comment type="catalytic activity">
    <reaction evidence="20">
        <text>taurocholate(out) + 2 Na(+)(out) = taurocholate(in) + 2 Na(+)(in)</text>
        <dbReference type="Rhea" id="RHEA:71875"/>
        <dbReference type="ChEBI" id="CHEBI:29101"/>
        <dbReference type="ChEBI" id="CHEBI:36257"/>
    </reaction>
</comment>
<organism evidence="33 34">
    <name type="scientific">Gouania willdenowi</name>
    <name type="common">Blunt-snouted clingfish</name>
    <name type="synonym">Lepadogaster willdenowi</name>
    <dbReference type="NCBI Taxonomy" id="441366"/>
    <lineage>
        <taxon>Eukaryota</taxon>
        <taxon>Metazoa</taxon>
        <taxon>Chordata</taxon>
        <taxon>Craniata</taxon>
        <taxon>Vertebrata</taxon>
        <taxon>Euteleostomi</taxon>
        <taxon>Actinopterygii</taxon>
        <taxon>Neopterygii</taxon>
        <taxon>Teleostei</taxon>
        <taxon>Neoteleostei</taxon>
        <taxon>Acanthomorphata</taxon>
        <taxon>Ovalentaria</taxon>
        <taxon>Blenniimorphae</taxon>
        <taxon>Blenniiformes</taxon>
        <taxon>Gobiesocoidei</taxon>
        <taxon>Gobiesocidae</taxon>
        <taxon>Gobiesocinae</taxon>
        <taxon>Gouania</taxon>
    </lineage>
</organism>
<feature type="transmembrane region" description="Helical" evidence="32">
    <location>
        <begin position="236"/>
        <end position="258"/>
    </location>
</feature>
<evidence type="ECO:0000256" key="7">
    <source>
        <dbReference type="ARBA" id="ARBA00022989"/>
    </source>
</evidence>
<proteinExistence type="inferred from homology"/>
<accession>A0A8C5I1X3</accession>
<feature type="transmembrane region" description="Helical" evidence="32">
    <location>
        <begin position="205"/>
        <end position="224"/>
    </location>
</feature>
<dbReference type="CTD" id="6554"/>
<comment type="catalytic activity">
    <reaction evidence="22">
        <text>tauronorcholate(out) + 2 Na(+)(out) = tauronorcholate(in) + 2 Na(+)(in)</text>
        <dbReference type="Rhea" id="RHEA:71915"/>
        <dbReference type="ChEBI" id="CHEBI:29101"/>
        <dbReference type="ChEBI" id="CHEBI:191405"/>
    </reaction>
</comment>
<evidence type="ECO:0000256" key="9">
    <source>
        <dbReference type="ARBA" id="ARBA00023055"/>
    </source>
</evidence>
<keyword evidence="9" id="KW-0445">Lipid transport</keyword>
<gene>
    <name evidence="33" type="primary">slc10a1</name>
</gene>
<keyword evidence="3" id="KW-0813">Transport</keyword>
<keyword evidence="5 32" id="KW-0812">Transmembrane</keyword>
<evidence type="ECO:0000256" key="24">
    <source>
        <dbReference type="ARBA" id="ARBA00052374"/>
    </source>
</evidence>
<dbReference type="Ensembl" id="ENSGWIT00000057108.1">
    <property type="protein sequence ID" value="ENSGWIP00000052939.1"/>
    <property type="gene ID" value="ENSGWIG00000025499.1"/>
</dbReference>
<evidence type="ECO:0000256" key="21">
    <source>
        <dbReference type="ARBA" id="ARBA00048338"/>
    </source>
</evidence>
<evidence type="ECO:0000256" key="12">
    <source>
        <dbReference type="ARBA" id="ARBA00023180"/>
    </source>
</evidence>
<feature type="transmembrane region" description="Helical" evidence="32">
    <location>
        <begin position="297"/>
        <end position="318"/>
    </location>
</feature>
<comment type="catalytic activity">
    <reaction evidence="19">
        <text>tauro-beta-muricholate(out) + 2 Na(+)(out) = tauro-beta-muricholate(in) + 2 Na(+)(in)</text>
        <dbReference type="Rhea" id="RHEA:72179"/>
        <dbReference type="ChEBI" id="CHEBI:29101"/>
        <dbReference type="ChEBI" id="CHEBI:133064"/>
    </reaction>
</comment>
<evidence type="ECO:0000256" key="3">
    <source>
        <dbReference type="ARBA" id="ARBA00022448"/>
    </source>
</evidence>
<evidence type="ECO:0000313" key="33">
    <source>
        <dbReference type="Ensembl" id="ENSGWIP00000052939.1"/>
    </source>
</evidence>
<dbReference type="NCBIfam" id="TIGR00841">
    <property type="entry name" value="bass"/>
    <property type="match status" value="1"/>
</dbReference>
<evidence type="ECO:0000256" key="8">
    <source>
        <dbReference type="ARBA" id="ARBA00023053"/>
    </source>
</evidence>
<keyword evidence="8" id="KW-0915">Sodium</keyword>
<evidence type="ECO:0000256" key="26">
    <source>
        <dbReference type="ARBA" id="ARBA00056510"/>
    </source>
</evidence>
<comment type="catalytic activity">
    <reaction evidence="16">
        <text>tauroallocholate(out) + 2 Na(+)(out) = tauroallocholate(in) + 2 Na(+)(in)</text>
        <dbReference type="Rhea" id="RHEA:51840"/>
        <dbReference type="ChEBI" id="CHEBI:29101"/>
        <dbReference type="ChEBI" id="CHEBI:191406"/>
    </reaction>
</comment>
<keyword evidence="11 32" id="KW-0472">Membrane</keyword>
<keyword evidence="6" id="KW-0769">Symport</keyword>
<protein>
    <recommendedName>
        <fullName evidence="27">Hepatic sodium/bile acid cotransporter</fullName>
    </recommendedName>
    <alternativeName>
        <fullName evidence="29">Na(+)/bile acid cotransporter</fullName>
    </alternativeName>
    <alternativeName>
        <fullName evidence="28">Na(+)/taurocholate transport protein</fullName>
    </alternativeName>
    <alternativeName>
        <fullName evidence="30">Sodium/taurocholate cotransporting polypeptide</fullName>
    </alternativeName>
    <alternativeName>
        <fullName evidence="31">Solute carrier family 10 member 1</fullName>
    </alternativeName>
</protein>
<evidence type="ECO:0000256" key="13">
    <source>
        <dbReference type="ARBA" id="ARBA00023201"/>
    </source>
</evidence>
<keyword evidence="13" id="KW-0739">Sodium transport</keyword>
<comment type="catalytic activity">
    <reaction evidence="17">
        <text>tauroursodeoxycholate(out) + 2 Na(+)(out) = tauroursodeoxycholate(in) + 2 Na(+)(in)</text>
        <dbReference type="Rhea" id="RHEA:71927"/>
        <dbReference type="ChEBI" id="CHEBI:29101"/>
        <dbReference type="ChEBI" id="CHEBI:132028"/>
    </reaction>
</comment>
<evidence type="ECO:0000256" key="2">
    <source>
        <dbReference type="ARBA" id="ARBA00006528"/>
    </source>
</evidence>
<dbReference type="PANTHER" id="PTHR10361:SF40">
    <property type="entry name" value="HEPATIC SODIUM_BILE ACID COTRANSPORTER"/>
    <property type="match status" value="1"/>
</dbReference>
<reference evidence="33" key="3">
    <citation type="submission" date="2025-09" db="UniProtKB">
        <authorList>
            <consortium name="Ensembl"/>
        </authorList>
    </citation>
    <scope>IDENTIFICATION</scope>
</reference>
<comment type="catalytic activity">
    <reaction evidence="23">
        <text>taurohyocholate(out) + 2 Na(+)(out) = taurohyocholate(in) + 2 Na(+)(in)</text>
        <dbReference type="Rhea" id="RHEA:72171"/>
        <dbReference type="ChEBI" id="CHEBI:29101"/>
        <dbReference type="ChEBI" id="CHEBI:58874"/>
    </reaction>
</comment>
<evidence type="ECO:0000256" key="30">
    <source>
        <dbReference type="ARBA" id="ARBA00078029"/>
    </source>
</evidence>
<evidence type="ECO:0000256" key="29">
    <source>
        <dbReference type="ARBA" id="ARBA00075246"/>
    </source>
</evidence>
<evidence type="ECO:0000256" key="4">
    <source>
        <dbReference type="ARBA" id="ARBA00022475"/>
    </source>
</evidence>
<evidence type="ECO:0000256" key="27">
    <source>
        <dbReference type="ARBA" id="ARBA00073206"/>
    </source>
</evidence>
<dbReference type="AlphaFoldDB" id="A0A8C5I1X3"/>
<comment type="catalytic activity">
    <reaction evidence="18">
        <text>taurodeoxycholate(out) + 2 Na(+)(out) = taurodeoxycholate(in) + 2 Na(+)(in)</text>
        <dbReference type="Rhea" id="RHEA:72087"/>
        <dbReference type="ChEBI" id="CHEBI:29101"/>
        <dbReference type="ChEBI" id="CHEBI:36261"/>
    </reaction>
</comment>
<comment type="catalytic activity">
    <reaction evidence="15">
        <text>cholate(out) + 2 Na(+)(out) = cholate(in) + 2 Na(+)(in)</text>
        <dbReference type="Rhea" id="RHEA:71911"/>
        <dbReference type="ChEBI" id="CHEBI:29101"/>
        <dbReference type="ChEBI" id="CHEBI:29747"/>
    </reaction>
</comment>
<dbReference type="Pfam" id="PF01758">
    <property type="entry name" value="SBF"/>
    <property type="match status" value="1"/>
</dbReference>
<evidence type="ECO:0000256" key="6">
    <source>
        <dbReference type="ARBA" id="ARBA00022847"/>
    </source>
</evidence>
<dbReference type="InterPro" id="IPR004710">
    <property type="entry name" value="Bilac:Na_transpt"/>
</dbReference>
<dbReference type="Gene3D" id="1.20.1530.20">
    <property type="match status" value="1"/>
</dbReference>
<comment type="catalytic activity">
    <reaction evidence="25">
        <text>estrone 3-sulfate(out) + 2 Na(+)(out) = estrone 3-sulfate(in) + 2 Na(+)(in)</text>
        <dbReference type="Rhea" id="RHEA:71083"/>
        <dbReference type="ChEBI" id="CHEBI:29101"/>
        <dbReference type="ChEBI" id="CHEBI:60050"/>
    </reaction>
</comment>
<dbReference type="GO" id="GO:0005886">
    <property type="term" value="C:plasma membrane"/>
    <property type="evidence" value="ECO:0007669"/>
    <property type="project" value="UniProtKB-SubCell"/>
</dbReference>
<evidence type="ECO:0000256" key="14">
    <source>
        <dbReference type="ARBA" id="ARBA00034215"/>
    </source>
</evidence>
<evidence type="ECO:0000256" key="16">
    <source>
        <dbReference type="ARBA" id="ARBA00047311"/>
    </source>
</evidence>
<dbReference type="GO" id="GO:0008508">
    <property type="term" value="F:bile acid:sodium symporter activity"/>
    <property type="evidence" value="ECO:0007669"/>
    <property type="project" value="TreeGrafter"/>
</dbReference>
<evidence type="ECO:0000256" key="5">
    <source>
        <dbReference type="ARBA" id="ARBA00022692"/>
    </source>
</evidence>